<dbReference type="EMBL" id="VXBR01009550">
    <property type="protein sequence ID" value="NXO29565.1"/>
    <property type="molecule type" value="Genomic_DNA"/>
</dbReference>
<protein>
    <submittedName>
        <fullName evidence="10">Z354C protein</fullName>
    </submittedName>
</protein>
<reference evidence="10 11" key="1">
    <citation type="submission" date="2019-09" db="EMBL/GenBank/DDBJ databases">
        <title>Bird 10,000 Genomes (B10K) Project - Family phase.</title>
        <authorList>
            <person name="Zhang G."/>
        </authorList>
    </citation>
    <scope>NUCLEOTIDE SEQUENCE [LARGE SCALE GENOMIC DNA]</scope>
    <source>
        <strain evidence="10">B10K-DU-002-30</strain>
        <tissue evidence="10">Muscle</tissue>
    </source>
</reference>
<feature type="non-terminal residue" evidence="10">
    <location>
        <position position="82"/>
    </location>
</feature>
<gene>
    <name evidence="10" type="primary">Znf354c_2</name>
    <name evidence="9" type="synonym">Znf354c_1</name>
    <name evidence="10" type="ORF">CISJUN_R01456</name>
    <name evidence="9" type="ORF">CISJUN_R05681</name>
</gene>
<accession>A0A7L1QY08</accession>
<evidence type="ECO:0000313" key="11">
    <source>
        <dbReference type="Proteomes" id="UP000546986"/>
    </source>
</evidence>
<dbReference type="PANTHER" id="PTHR23226">
    <property type="entry name" value="ZINC FINGER AND SCAN DOMAIN-CONTAINING"/>
    <property type="match status" value="1"/>
</dbReference>
<dbReference type="FunFam" id="3.30.160.60:FF:000303">
    <property type="entry name" value="Zinc finger protein 41"/>
    <property type="match status" value="1"/>
</dbReference>
<evidence type="ECO:0000256" key="2">
    <source>
        <dbReference type="ARBA" id="ARBA00022723"/>
    </source>
</evidence>
<proteinExistence type="predicted"/>
<dbReference type="Gene3D" id="3.30.160.60">
    <property type="entry name" value="Classic Zinc Finger"/>
    <property type="match status" value="2"/>
</dbReference>
<organism evidence="10 11">
    <name type="scientific">Cisticola juncidis</name>
    <dbReference type="NCBI Taxonomy" id="52622"/>
    <lineage>
        <taxon>Eukaryota</taxon>
        <taxon>Metazoa</taxon>
        <taxon>Chordata</taxon>
        <taxon>Craniata</taxon>
        <taxon>Vertebrata</taxon>
        <taxon>Euteleostomi</taxon>
        <taxon>Archelosauria</taxon>
        <taxon>Archosauria</taxon>
        <taxon>Dinosauria</taxon>
        <taxon>Saurischia</taxon>
        <taxon>Theropoda</taxon>
        <taxon>Coelurosauria</taxon>
        <taxon>Aves</taxon>
        <taxon>Neognathae</taxon>
        <taxon>Neoaves</taxon>
        <taxon>Telluraves</taxon>
        <taxon>Australaves</taxon>
        <taxon>Passeriformes</taxon>
        <taxon>Sylvioidea</taxon>
        <taxon>Cisticolidae</taxon>
        <taxon>Cisticola</taxon>
    </lineage>
</organism>
<dbReference type="PROSITE" id="PS00028">
    <property type="entry name" value="ZINC_FINGER_C2H2_1"/>
    <property type="match status" value="2"/>
</dbReference>
<comment type="subcellular location">
    <subcellularLocation>
        <location evidence="1">Nucleus</location>
    </subcellularLocation>
</comment>
<evidence type="ECO:0000256" key="6">
    <source>
        <dbReference type="ARBA" id="ARBA00023242"/>
    </source>
</evidence>
<dbReference type="GO" id="GO:0005634">
    <property type="term" value="C:nucleus"/>
    <property type="evidence" value="ECO:0007669"/>
    <property type="project" value="UniProtKB-SubCell"/>
</dbReference>
<dbReference type="InterPro" id="IPR036236">
    <property type="entry name" value="Znf_C2H2_sf"/>
</dbReference>
<evidence type="ECO:0000313" key="10">
    <source>
        <dbReference type="EMBL" id="NXO29565.1"/>
    </source>
</evidence>
<keyword evidence="2" id="KW-0479">Metal-binding</keyword>
<dbReference type="InterPro" id="IPR013087">
    <property type="entry name" value="Znf_C2H2_type"/>
</dbReference>
<dbReference type="PANTHER" id="PTHR23226:SF416">
    <property type="entry name" value="FI01424P"/>
    <property type="match status" value="1"/>
</dbReference>
<dbReference type="Proteomes" id="UP000546986">
    <property type="component" value="Unassembled WGS sequence"/>
</dbReference>
<evidence type="ECO:0000256" key="7">
    <source>
        <dbReference type="PROSITE-ProRule" id="PRU00042"/>
    </source>
</evidence>
<feature type="domain" description="C2H2-type" evidence="8">
    <location>
        <begin position="60"/>
        <end position="82"/>
    </location>
</feature>
<keyword evidence="11" id="KW-1185">Reference proteome</keyword>
<dbReference type="GO" id="GO:0000981">
    <property type="term" value="F:DNA-binding transcription factor activity, RNA polymerase II-specific"/>
    <property type="evidence" value="ECO:0007669"/>
    <property type="project" value="TreeGrafter"/>
</dbReference>
<dbReference type="Pfam" id="PF00096">
    <property type="entry name" value="zf-C2H2"/>
    <property type="match status" value="2"/>
</dbReference>
<evidence type="ECO:0000313" key="9">
    <source>
        <dbReference type="EMBL" id="NXO27570.1"/>
    </source>
</evidence>
<dbReference type="AlphaFoldDB" id="A0A7L1QY08"/>
<evidence type="ECO:0000259" key="8">
    <source>
        <dbReference type="PROSITE" id="PS50157"/>
    </source>
</evidence>
<evidence type="ECO:0000256" key="4">
    <source>
        <dbReference type="ARBA" id="ARBA00022771"/>
    </source>
</evidence>
<dbReference type="SUPFAM" id="SSF57667">
    <property type="entry name" value="beta-beta-alpha zinc fingers"/>
    <property type="match status" value="1"/>
</dbReference>
<sequence>ERPTLGRGGDRRCRQSLELGFAEQLQDEEKAHKCTKCEKSFSQRSSLIYHWRIHTGERPYECGECEKSFRSSSDLIKHQRSH</sequence>
<evidence type="ECO:0000256" key="3">
    <source>
        <dbReference type="ARBA" id="ARBA00022737"/>
    </source>
</evidence>
<keyword evidence="4 7" id="KW-0863">Zinc-finger</keyword>
<comment type="caution">
    <text evidence="10">The sequence shown here is derived from an EMBL/GenBank/DDBJ whole genome shotgun (WGS) entry which is preliminary data.</text>
</comment>
<keyword evidence="6" id="KW-0539">Nucleus</keyword>
<name>A0A7L1QY08_9PASS</name>
<dbReference type="SMART" id="SM00355">
    <property type="entry name" value="ZnF_C2H2"/>
    <property type="match status" value="2"/>
</dbReference>
<keyword evidence="5" id="KW-0862">Zinc</keyword>
<dbReference type="FunFam" id="3.30.160.60:FF:000688">
    <property type="entry name" value="zinc finger protein 197 isoform X1"/>
    <property type="match status" value="1"/>
</dbReference>
<feature type="non-terminal residue" evidence="10">
    <location>
        <position position="1"/>
    </location>
</feature>
<evidence type="ECO:0000256" key="5">
    <source>
        <dbReference type="ARBA" id="ARBA00022833"/>
    </source>
</evidence>
<feature type="domain" description="C2H2-type" evidence="8">
    <location>
        <begin position="32"/>
        <end position="59"/>
    </location>
</feature>
<dbReference type="GO" id="GO:0008270">
    <property type="term" value="F:zinc ion binding"/>
    <property type="evidence" value="ECO:0007669"/>
    <property type="project" value="UniProtKB-KW"/>
</dbReference>
<dbReference type="GO" id="GO:0000978">
    <property type="term" value="F:RNA polymerase II cis-regulatory region sequence-specific DNA binding"/>
    <property type="evidence" value="ECO:0007669"/>
    <property type="project" value="TreeGrafter"/>
</dbReference>
<dbReference type="EMBL" id="VXBR01007347">
    <property type="protein sequence ID" value="NXO27570.1"/>
    <property type="molecule type" value="Genomic_DNA"/>
</dbReference>
<evidence type="ECO:0000256" key="1">
    <source>
        <dbReference type="ARBA" id="ARBA00004123"/>
    </source>
</evidence>
<keyword evidence="3" id="KW-0677">Repeat</keyword>
<dbReference type="PROSITE" id="PS50157">
    <property type="entry name" value="ZINC_FINGER_C2H2_2"/>
    <property type="match status" value="2"/>
</dbReference>